<dbReference type="Proteomes" id="UP000428333">
    <property type="component" value="Linkage Group LG05"/>
</dbReference>
<feature type="non-terminal residue" evidence="9">
    <location>
        <position position="1"/>
    </location>
</feature>
<dbReference type="Gene3D" id="3.40.50.450">
    <property type="match status" value="2"/>
</dbReference>
<organism evidence="9 10">
    <name type="scientific">Rhododendron williamsianum</name>
    <dbReference type="NCBI Taxonomy" id="262921"/>
    <lineage>
        <taxon>Eukaryota</taxon>
        <taxon>Viridiplantae</taxon>
        <taxon>Streptophyta</taxon>
        <taxon>Embryophyta</taxon>
        <taxon>Tracheophyta</taxon>
        <taxon>Spermatophyta</taxon>
        <taxon>Magnoliopsida</taxon>
        <taxon>eudicotyledons</taxon>
        <taxon>Gunneridae</taxon>
        <taxon>Pentapetalae</taxon>
        <taxon>asterids</taxon>
        <taxon>Ericales</taxon>
        <taxon>Ericaceae</taxon>
        <taxon>Ericoideae</taxon>
        <taxon>Rhodoreae</taxon>
        <taxon>Rhododendron</taxon>
    </lineage>
</organism>
<dbReference type="Pfam" id="PF00365">
    <property type="entry name" value="PFK"/>
    <property type="match status" value="1"/>
</dbReference>
<keyword evidence="6" id="KW-0460">Magnesium</keyword>
<evidence type="ECO:0000259" key="8">
    <source>
        <dbReference type="Pfam" id="PF00365"/>
    </source>
</evidence>
<dbReference type="UniPathway" id="UPA00109">
    <property type="reaction ID" value="UER00182"/>
</dbReference>
<evidence type="ECO:0000256" key="6">
    <source>
        <dbReference type="ARBA" id="ARBA00022842"/>
    </source>
</evidence>
<evidence type="ECO:0000256" key="2">
    <source>
        <dbReference type="ARBA" id="ARBA00022533"/>
    </source>
</evidence>
<comment type="caution">
    <text evidence="9">The sequence shown here is derived from an EMBL/GenBank/DDBJ whole genome shotgun (WGS) entry which is preliminary data.</text>
</comment>
<proteinExistence type="predicted"/>
<dbReference type="SUPFAM" id="SSF53784">
    <property type="entry name" value="Phosphofructokinase"/>
    <property type="match status" value="1"/>
</dbReference>
<protein>
    <recommendedName>
        <fullName evidence="8">Phosphofructokinase domain-containing protein</fullName>
    </recommendedName>
</protein>
<dbReference type="InterPro" id="IPR022953">
    <property type="entry name" value="ATP_PFK"/>
</dbReference>
<keyword evidence="2" id="KW-0021">Allosteric enzyme</keyword>
<gene>
    <name evidence="9" type="ORF">C3L33_08949</name>
</gene>
<keyword evidence="10" id="KW-1185">Reference proteome</keyword>
<dbReference type="GO" id="GO:0006002">
    <property type="term" value="P:fructose 6-phosphate metabolic process"/>
    <property type="evidence" value="ECO:0007669"/>
    <property type="project" value="InterPro"/>
</dbReference>
<dbReference type="PANTHER" id="PTHR45770">
    <property type="entry name" value="ATP-DEPENDENT 6-PHOSPHOFRUCTOKINASE 1"/>
    <property type="match status" value="1"/>
</dbReference>
<keyword evidence="7" id="KW-0732">Signal</keyword>
<evidence type="ECO:0000313" key="10">
    <source>
        <dbReference type="Proteomes" id="UP000428333"/>
    </source>
</evidence>
<accession>A0A6A4LXG7</accession>
<comment type="cofactor">
    <cofactor evidence="1">
        <name>Mg(2+)</name>
        <dbReference type="ChEBI" id="CHEBI:18420"/>
    </cofactor>
</comment>
<dbReference type="GO" id="GO:0046872">
    <property type="term" value="F:metal ion binding"/>
    <property type="evidence" value="ECO:0007669"/>
    <property type="project" value="UniProtKB-KW"/>
</dbReference>
<dbReference type="InterPro" id="IPR000023">
    <property type="entry name" value="Phosphofructokinase_dom"/>
</dbReference>
<feature type="chain" id="PRO_5025674752" description="Phosphofructokinase domain-containing protein" evidence="7">
    <location>
        <begin position="21"/>
        <end position="266"/>
    </location>
</feature>
<feature type="domain" description="Phosphofructokinase" evidence="8">
    <location>
        <begin position="56"/>
        <end position="248"/>
    </location>
</feature>
<reference evidence="9 10" key="1">
    <citation type="journal article" date="2019" name="Genome Biol. Evol.">
        <title>The Rhododendron genome and chromosomal organization provide insight into shared whole-genome duplications across the heath family (Ericaceae).</title>
        <authorList>
            <person name="Soza V.L."/>
            <person name="Lindsley D."/>
            <person name="Waalkes A."/>
            <person name="Ramage E."/>
            <person name="Patwardhan R.P."/>
            <person name="Burton J.N."/>
            <person name="Adey A."/>
            <person name="Kumar A."/>
            <person name="Qiu R."/>
            <person name="Shendure J."/>
            <person name="Hall B."/>
        </authorList>
    </citation>
    <scope>NUCLEOTIDE SEQUENCE [LARGE SCALE GENOMIC DNA]</scope>
    <source>
        <strain evidence="9">RSF 1966-606</strain>
    </source>
</reference>
<dbReference type="EMBL" id="QEFC01001198">
    <property type="protein sequence ID" value="KAE9459147.1"/>
    <property type="molecule type" value="Genomic_DNA"/>
</dbReference>
<dbReference type="AlphaFoldDB" id="A0A6A4LXG7"/>
<evidence type="ECO:0000256" key="3">
    <source>
        <dbReference type="ARBA" id="ARBA00022679"/>
    </source>
</evidence>
<dbReference type="InterPro" id="IPR035966">
    <property type="entry name" value="PKF_sf"/>
</dbReference>
<keyword evidence="4" id="KW-0479">Metal-binding</keyword>
<sequence>MTWVRLGWLFLQYFVHLDDSVPQKIVVHKDSPRGVHFRRAGPRQKVYFNSDEVHACIVTCGGLCPGLNTVIREIVCGLYHMYGVNKILGIDMINKALVPSLALNVCLFKEYYGVLMSSDLVAISSGHDTSKIVDSIQDRGINQVYIIGGDGTQKGAAVIYEETEKIARIIQSSQEENIEDYENSPVVPYMHSDSLFAIITETEVRRRGLKVAVAGIPKTIDNDIPVIDKSFGFDTAVEEAQRAINAAHLVLVDLIGFVFVYYKDID</sequence>
<dbReference type="PRINTS" id="PR00476">
    <property type="entry name" value="PHFRCTKINASE"/>
</dbReference>
<evidence type="ECO:0000256" key="7">
    <source>
        <dbReference type="SAM" id="SignalP"/>
    </source>
</evidence>
<feature type="signal peptide" evidence="7">
    <location>
        <begin position="1"/>
        <end position="20"/>
    </location>
</feature>
<name>A0A6A4LXG7_9ERIC</name>
<evidence type="ECO:0000313" key="9">
    <source>
        <dbReference type="EMBL" id="KAE9459147.1"/>
    </source>
</evidence>
<keyword evidence="3" id="KW-0808">Transferase</keyword>
<dbReference type="InterPro" id="IPR050929">
    <property type="entry name" value="PFKA"/>
</dbReference>
<evidence type="ECO:0000256" key="1">
    <source>
        <dbReference type="ARBA" id="ARBA00001946"/>
    </source>
</evidence>
<evidence type="ECO:0000256" key="4">
    <source>
        <dbReference type="ARBA" id="ARBA00022723"/>
    </source>
</evidence>
<dbReference type="OrthoDB" id="537915at2759"/>
<dbReference type="GO" id="GO:0003872">
    <property type="term" value="F:6-phosphofructokinase activity"/>
    <property type="evidence" value="ECO:0007669"/>
    <property type="project" value="InterPro"/>
</dbReference>
<evidence type="ECO:0000256" key="5">
    <source>
        <dbReference type="ARBA" id="ARBA00022777"/>
    </source>
</evidence>
<keyword evidence="5" id="KW-0418">Kinase</keyword>